<evidence type="ECO:0000256" key="2">
    <source>
        <dbReference type="SAM" id="SignalP"/>
    </source>
</evidence>
<dbReference type="AlphaFoldDB" id="A0A9N8HF41"/>
<feature type="chain" id="PRO_5040511387" evidence="2">
    <location>
        <begin position="26"/>
        <end position="528"/>
    </location>
</feature>
<feature type="compositionally biased region" description="Acidic residues" evidence="1">
    <location>
        <begin position="452"/>
        <end position="462"/>
    </location>
</feature>
<feature type="region of interest" description="Disordered" evidence="1">
    <location>
        <begin position="238"/>
        <end position="314"/>
    </location>
</feature>
<protein>
    <submittedName>
        <fullName evidence="3">Uncharacterized protein</fullName>
    </submittedName>
</protein>
<keyword evidence="2" id="KW-0732">Signal</keyword>
<name>A0A9N8HF41_9STRA</name>
<reference evidence="3" key="1">
    <citation type="submission" date="2020-06" db="EMBL/GenBank/DDBJ databases">
        <authorList>
            <consortium name="Plant Systems Biology data submission"/>
        </authorList>
    </citation>
    <scope>NUCLEOTIDE SEQUENCE</scope>
    <source>
        <strain evidence="3">D6</strain>
    </source>
</reference>
<feature type="region of interest" description="Disordered" evidence="1">
    <location>
        <begin position="62"/>
        <end position="159"/>
    </location>
</feature>
<feature type="compositionally biased region" description="Acidic residues" evidence="1">
    <location>
        <begin position="96"/>
        <end position="156"/>
    </location>
</feature>
<evidence type="ECO:0000313" key="3">
    <source>
        <dbReference type="EMBL" id="CAB9512678.1"/>
    </source>
</evidence>
<dbReference type="OrthoDB" id="57014at2759"/>
<proteinExistence type="predicted"/>
<comment type="caution">
    <text evidence="3">The sequence shown here is derived from an EMBL/GenBank/DDBJ whole genome shotgun (WGS) entry which is preliminary data.</text>
</comment>
<feature type="region of interest" description="Disordered" evidence="1">
    <location>
        <begin position="437"/>
        <end position="500"/>
    </location>
</feature>
<dbReference type="Proteomes" id="UP001153069">
    <property type="component" value="Unassembled WGS sequence"/>
</dbReference>
<feature type="compositionally biased region" description="Acidic residues" evidence="1">
    <location>
        <begin position="263"/>
        <end position="276"/>
    </location>
</feature>
<accession>A0A9N8HF41</accession>
<organism evidence="3 4">
    <name type="scientific">Seminavis robusta</name>
    <dbReference type="NCBI Taxonomy" id="568900"/>
    <lineage>
        <taxon>Eukaryota</taxon>
        <taxon>Sar</taxon>
        <taxon>Stramenopiles</taxon>
        <taxon>Ochrophyta</taxon>
        <taxon>Bacillariophyta</taxon>
        <taxon>Bacillariophyceae</taxon>
        <taxon>Bacillariophycidae</taxon>
        <taxon>Naviculales</taxon>
        <taxon>Naviculaceae</taxon>
        <taxon>Seminavis</taxon>
    </lineage>
</organism>
<sequence length="528" mass="58215">MTRRYDLFGWPVLVLLLCTTASSSSVNPNFSKVPSAWAVRKGWNLQIHHYPTTGVALTVRGGASDATGREDNSDNPPKTPPDGKKKKSQKGATDNELTDNEVDEEEDEDNWHDAQEEEDIDDIAALEEEEDEEEPEEWVEVFDSDQEDNEEEEDDDFVKVESTATPLVDDEEEEVEEVSLAEVLVDEAIEDTSIALDVSNDNDDDQEEESFVDALEDIEEQVEEDIIDDIDSVLVTSSLSTAPSINTDDESSSASVDRMDLADAYDVEEEEEEEVEGAVLVTGDEDEEDTQQSTSPAAPQEIAPGGGGTDDDTNVETATEEQVEAAAVGETTQEITPEMKQALQALRWRKREIKHMRPDIAAAVLHKQLQRPREGMPALWYTTTPTTKTVGQLGKVLKTVLVPFCVGVAIYAGSEIVDWNDCGKSLQTMSSKVASSIVPKQPVVESQAESTPQEEEEEEDSSESVPVTPEAAVTEEQPVKATTTADDLHPHSVKPGSHQVEDVQDHSWLDKIITKFENALKAIWNKEL</sequence>
<feature type="signal peptide" evidence="2">
    <location>
        <begin position="1"/>
        <end position="25"/>
    </location>
</feature>
<gene>
    <name evidence="3" type="ORF">SEMRO_549_G164580.1</name>
</gene>
<dbReference type="EMBL" id="CAICTM010000548">
    <property type="protein sequence ID" value="CAB9512678.1"/>
    <property type="molecule type" value="Genomic_DNA"/>
</dbReference>
<keyword evidence="4" id="KW-1185">Reference proteome</keyword>
<evidence type="ECO:0000313" key="4">
    <source>
        <dbReference type="Proteomes" id="UP001153069"/>
    </source>
</evidence>
<evidence type="ECO:0000256" key="1">
    <source>
        <dbReference type="SAM" id="MobiDB-lite"/>
    </source>
</evidence>